<organism evidence="6 7">
    <name type="scientific">Cohnella xylanilytica</name>
    <dbReference type="NCBI Taxonomy" id="557555"/>
    <lineage>
        <taxon>Bacteria</taxon>
        <taxon>Bacillati</taxon>
        <taxon>Bacillota</taxon>
        <taxon>Bacilli</taxon>
        <taxon>Bacillales</taxon>
        <taxon>Paenibacillaceae</taxon>
        <taxon>Cohnella</taxon>
    </lineage>
</organism>
<sequence length="264" mass="29778">MENGEDRDHPSLQNLPNGVLLSWGKIKQSKRGPKGELSIPQIVEAAMAIADKDGLGAVSMSRVAQSLGFTTMSLYRYVNSKEDLLILMQDAACDIPIPPERPDSEWREEMRDFVHASVKVMRDRPWFADIPIMSVPLTPKNLRIVDWGLRTMRNLPLGEYEKMSFVLLLSGYARHFGILMRDMDRAVQAGASPESFSGQGYTEALKQLVGPDRYPYLSPIVHSGAYTEENRDDNPIGDDFEFGLDRLLDGIELYIEGKRRMGQE</sequence>
<dbReference type="Pfam" id="PF00440">
    <property type="entry name" value="TetR_N"/>
    <property type="match status" value="1"/>
</dbReference>
<dbReference type="InterPro" id="IPR001647">
    <property type="entry name" value="HTH_TetR"/>
</dbReference>
<dbReference type="PANTHER" id="PTHR30055">
    <property type="entry name" value="HTH-TYPE TRANSCRIPTIONAL REGULATOR RUTR"/>
    <property type="match status" value="1"/>
</dbReference>
<reference evidence="6 7" key="1">
    <citation type="submission" date="2020-08" db="EMBL/GenBank/DDBJ databases">
        <title>Cohnella phylogeny.</title>
        <authorList>
            <person name="Dunlap C."/>
        </authorList>
    </citation>
    <scope>NUCLEOTIDE SEQUENCE [LARGE SCALE GENOMIC DNA]</scope>
    <source>
        <strain evidence="6 7">DSM 25239</strain>
    </source>
</reference>
<name>A0A841TVI1_9BACL</name>
<feature type="domain" description="HTH tetR-type" evidence="5">
    <location>
        <begin position="36"/>
        <end position="96"/>
    </location>
</feature>
<evidence type="ECO:0000256" key="1">
    <source>
        <dbReference type="ARBA" id="ARBA00023015"/>
    </source>
</evidence>
<dbReference type="GO" id="GO:0000976">
    <property type="term" value="F:transcription cis-regulatory region binding"/>
    <property type="evidence" value="ECO:0007669"/>
    <property type="project" value="TreeGrafter"/>
</dbReference>
<keyword evidence="3" id="KW-0804">Transcription</keyword>
<feature type="DNA-binding region" description="H-T-H motif" evidence="4">
    <location>
        <begin position="59"/>
        <end position="78"/>
    </location>
</feature>
<keyword evidence="2 4" id="KW-0238">DNA-binding</keyword>
<accession>A0A841TVI1</accession>
<comment type="caution">
    <text evidence="6">The sequence shown here is derived from an EMBL/GenBank/DDBJ whole genome shotgun (WGS) entry which is preliminary data.</text>
</comment>
<evidence type="ECO:0000313" key="7">
    <source>
        <dbReference type="Proteomes" id="UP000553776"/>
    </source>
</evidence>
<protein>
    <submittedName>
        <fullName evidence="6">TetR/AcrR family transcriptional regulator</fullName>
    </submittedName>
</protein>
<keyword evidence="1" id="KW-0805">Transcription regulation</keyword>
<dbReference type="EMBL" id="JACJVR010000019">
    <property type="protein sequence ID" value="MBB6690972.1"/>
    <property type="molecule type" value="Genomic_DNA"/>
</dbReference>
<evidence type="ECO:0000313" key="6">
    <source>
        <dbReference type="EMBL" id="MBB6690972.1"/>
    </source>
</evidence>
<gene>
    <name evidence="6" type="ORF">H7B90_06090</name>
</gene>
<dbReference type="InterPro" id="IPR004111">
    <property type="entry name" value="Repressor_TetR_C"/>
</dbReference>
<keyword evidence="7" id="KW-1185">Reference proteome</keyword>
<dbReference type="Gene3D" id="1.10.357.10">
    <property type="entry name" value="Tetracycline Repressor, domain 2"/>
    <property type="match status" value="1"/>
</dbReference>
<dbReference type="InterPro" id="IPR050109">
    <property type="entry name" value="HTH-type_TetR-like_transc_reg"/>
</dbReference>
<dbReference type="SUPFAM" id="SSF46689">
    <property type="entry name" value="Homeodomain-like"/>
    <property type="match status" value="1"/>
</dbReference>
<dbReference type="PANTHER" id="PTHR30055:SF151">
    <property type="entry name" value="TRANSCRIPTIONAL REGULATORY PROTEIN"/>
    <property type="match status" value="1"/>
</dbReference>
<proteinExistence type="predicted"/>
<dbReference type="InterPro" id="IPR036271">
    <property type="entry name" value="Tet_transcr_reg_TetR-rel_C_sf"/>
</dbReference>
<evidence type="ECO:0000256" key="3">
    <source>
        <dbReference type="ARBA" id="ARBA00023163"/>
    </source>
</evidence>
<evidence type="ECO:0000256" key="4">
    <source>
        <dbReference type="PROSITE-ProRule" id="PRU00335"/>
    </source>
</evidence>
<evidence type="ECO:0000256" key="2">
    <source>
        <dbReference type="ARBA" id="ARBA00023125"/>
    </source>
</evidence>
<dbReference type="InterPro" id="IPR009057">
    <property type="entry name" value="Homeodomain-like_sf"/>
</dbReference>
<dbReference type="PROSITE" id="PS50977">
    <property type="entry name" value="HTH_TETR_2"/>
    <property type="match status" value="1"/>
</dbReference>
<dbReference type="SUPFAM" id="SSF48498">
    <property type="entry name" value="Tetracyclin repressor-like, C-terminal domain"/>
    <property type="match status" value="1"/>
</dbReference>
<dbReference type="RefSeq" id="WP_185134959.1">
    <property type="nucleotide sequence ID" value="NZ_JACJVR010000019.1"/>
</dbReference>
<dbReference type="GO" id="GO:0003700">
    <property type="term" value="F:DNA-binding transcription factor activity"/>
    <property type="evidence" value="ECO:0007669"/>
    <property type="project" value="TreeGrafter"/>
</dbReference>
<dbReference type="Gene3D" id="1.10.10.60">
    <property type="entry name" value="Homeodomain-like"/>
    <property type="match status" value="1"/>
</dbReference>
<dbReference type="Proteomes" id="UP000553776">
    <property type="component" value="Unassembled WGS sequence"/>
</dbReference>
<dbReference type="GO" id="GO:0045892">
    <property type="term" value="P:negative regulation of DNA-templated transcription"/>
    <property type="evidence" value="ECO:0007669"/>
    <property type="project" value="InterPro"/>
</dbReference>
<dbReference type="AlphaFoldDB" id="A0A841TVI1"/>
<evidence type="ECO:0000259" key="5">
    <source>
        <dbReference type="PROSITE" id="PS50977"/>
    </source>
</evidence>
<dbReference type="Pfam" id="PF02909">
    <property type="entry name" value="TetR_C_1"/>
    <property type="match status" value="1"/>
</dbReference>